<proteinExistence type="inferred from homology"/>
<comment type="similarity">
    <text evidence="2">Belongs to the WD repeat HIR1 family.</text>
</comment>
<dbReference type="InterPro" id="IPR019775">
    <property type="entry name" value="WD40_repeat_CS"/>
</dbReference>
<keyword evidence="4" id="KW-0677">Repeat</keyword>
<dbReference type="Proteomes" id="UP000092600">
    <property type="component" value="Unassembled WGS sequence"/>
</dbReference>
<comment type="subcellular location">
    <subcellularLocation>
        <location evidence="1">Nucleus</location>
    </subcellularLocation>
</comment>
<evidence type="ECO:0000256" key="10">
    <source>
        <dbReference type="SAM" id="MobiDB-lite"/>
    </source>
</evidence>
<dbReference type="GO" id="GO:0006281">
    <property type="term" value="P:DNA repair"/>
    <property type="evidence" value="ECO:0007669"/>
    <property type="project" value="UniProtKB-KW"/>
</dbReference>
<evidence type="ECO:0000256" key="2">
    <source>
        <dbReference type="ARBA" id="ARBA00007306"/>
    </source>
</evidence>
<evidence type="ECO:0000256" key="5">
    <source>
        <dbReference type="ARBA" id="ARBA00022763"/>
    </source>
</evidence>
<keyword evidence="6" id="KW-0156">Chromatin regulator</keyword>
<accession>A0A199VRF8</accession>
<dbReference type="Pfam" id="PF00400">
    <property type="entry name" value="WD40"/>
    <property type="match status" value="1"/>
</dbReference>
<dbReference type="GO" id="GO:0005634">
    <property type="term" value="C:nucleus"/>
    <property type="evidence" value="ECO:0007669"/>
    <property type="project" value="UniProtKB-SubCell"/>
</dbReference>
<feature type="compositionally biased region" description="Polar residues" evidence="10">
    <location>
        <begin position="301"/>
        <end position="314"/>
    </location>
</feature>
<evidence type="ECO:0000256" key="6">
    <source>
        <dbReference type="ARBA" id="ARBA00022853"/>
    </source>
</evidence>
<keyword evidence="7" id="KW-0234">DNA repair</keyword>
<feature type="domain" description="CAF1B/HIR1 beta-propeller" evidence="11">
    <location>
        <begin position="92"/>
        <end position="248"/>
    </location>
</feature>
<dbReference type="InterPro" id="IPR045145">
    <property type="entry name" value="PTHR15271"/>
</dbReference>
<evidence type="ECO:0000256" key="9">
    <source>
        <dbReference type="PROSITE-ProRule" id="PRU00221"/>
    </source>
</evidence>
<sequence>MSSQKSDYLFLFPFSFYRRIPCICADVCFGGELVLWKLHSTDDGHTWKVLKSLLFHRKDVLDLQWSADAAYLISGSVDNSCIIWDVNKASATKTHLFHDEHCLLLRRLAWSPDGSFLVVPAGIYKCSSASEAFNTAYILSRRDLSRPAVQLPGANKPIVAVRFCPVLFNLRGSESDGFFKLPYRVIFSVATLNSLYIYDTESSLPIAVFGGLHYAAITDIAWSSDAKHLALSSRDGYCTIIEFENDELGQTYTISDEKKSVEGNANMSSLKPEMVDNMEVDKEDIGRKVDKETDSKAGEGTQPSSTSTKNSAPNKPTKKRITPIAIN</sequence>
<dbReference type="InterPro" id="IPR015943">
    <property type="entry name" value="WD40/YVTN_repeat-like_dom_sf"/>
</dbReference>
<comment type="caution">
    <text evidence="12">The sequence shown here is derived from an EMBL/GenBank/DDBJ whole genome shotgun (WGS) entry which is preliminary data.</text>
</comment>
<evidence type="ECO:0000313" key="12">
    <source>
        <dbReference type="EMBL" id="OAY79659.1"/>
    </source>
</evidence>
<dbReference type="AlphaFoldDB" id="A0A199VRF8"/>
<dbReference type="GO" id="GO:0006334">
    <property type="term" value="P:nucleosome assembly"/>
    <property type="evidence" value="ECO:0007669"/>
    <property type="project" value="TreeGrafter"/>
</dbReference>
<keyword evidence="5" id="KW-0227">DNA damage</keyword>
<protein>
    <submittedName>
        <fullName evidence="12">Chromatin assembly factor 1 subunit FAS</fullName>
    </submittedName>
</protein>
<reference evidence="12 13" key="1">
    <citation type="journal article" date="2016" name="DNA Res.">
        <title>The draft genome of MD-2 pineapple using hybrid error correction of long reads.</title>
        <authorList>
            <person name="Redwan R.M."/>
            <person name="Saidin A."/>
            <person name="Kumar S.V."/>
        </authorList>
    </citation>
    <scope>NUCLEOTIDE SEQUENCE [LARGE SCALE GENOMIC DNA]</scope>
    <source>
        <strain evidence="13">cv. MD2</strain>
        <tissue evidence="12">Leaf</tissue>
    </source>
</reference>
<dbReference type="InterPro" id="IPR036322">
    <property type="entry name" value="WD40_repeat_dom_sf"/>
</dbReference>
<organism evidence="12 13">
    <name type="scientific">Ananas comosus</name>
    <name type="common">Pineapple</name>
    <name type="synonym">Ananas ananas</name>
    <dbReference type="NCBI Taxonomy" id="4615"/>
    <lineage>
        <taxon>Eukaryota</taxon>
        <taxon>Viridiplantae</taxon>
        <taxon>Streptophyta</taxon>
        <taxon>Embryophyta</taxon>
        <taxon>Tracheophyta</taxon>
        <taxon>Spermatophyta</taxon>
        <taxon>Magnoliopsida</taxon>
        <taxon>Liliopsida</taxon>
        <taxon>Poales</taxon>
        <taxon>Bromeliaceae</taxon>
        <taxon>Bromelioideae</taxon>
        <taxon>Ananas</taxon>
    </lineage>
</organism>
<dbReference type="SMART" id="SM00320">
    <property type="entry name" value="WD40"/>
    <property type="match status" value="3"/>
</dbReference>
<dbReference type="PANTHER" id="PTHR15271">
    <property type="entry name" value="CHROMATIN ASSEMBLY FACTOR 1 SUBUNIT B"/>
    <property type="match status" value="1"/>
</dbReference>
<evidence type="ECO:0000256" key="7">
    <source>
        <dbReference type="ARBA" id="ARBA00023204"/>
    </source>
</evidence>
<dbReference type="PROSITE" id="PS50294">
    <property type="entry name" value="WD_REPEATS_REGION"/>
    <property type="match status" value="1"/>
</dbReference>
<dbReference type="SUPFAM" id="SSF50978">
    <property type="entry name" value="WD40 repeat-like"/>
    <property type="match status" value="1"/>
</dbReference>
<dbReference type="Pfam" id="PF24105">
    <property type="entry name" value="Beta-prop_CAF1B_HIR1"/>
    <property type="match status" value="1"/>
</dbReference>
<dbReference type="PROSITE" id="PS00678">
    <property type="entry name" value="WD_REPEATS_1"/>
    <property type="match status" value="1"/>
</dbReference>
<keyword evidence="3 9" id="KW-0853">WD repeat</keyword>
<feature type="compositionally biased region" description="Basic and acidic residues" evidence="10">
    <location>
        <begin position="279"/>
        <end position="297"/>
    </location>
</feature>
<dbReference type="Gene3D" id="2.130.10.10">
    <property type="entry name" value="YVTN repeat-like/Quinoprotein amine dehydrogenase"/>
    <property type="match status" value="2"/>
</dbReference>
<dbReference type="GO" id="GO:0006335">
    <property type="term" value="P:DNA replication-dependent chromatin assembly"/>
    <property type="evidence" value="ECO:0007669"/>
    <property type="project" value="InterPro"/>
</dbReference>
<dbReference type="PROSITE" id="PS50082">
    <property type="entry name" value="WD_REPEATS_2"/>
    <property type="match status" value="1"/>
</dbReference>
<dbReference type="InterPro" id="IPR001680">
    <property type="entry name" value="WD40_rpt"/>
</dbReference>
<gene>
    <name evidence="12" type="ORF">ACMD2_17890</name>
</gene>
<evidence type="ECO:0000259" key="11">
    <source>
        <dbReference type="Pfam" id="PF24105"/>
    </source>
</evidence>
<evidence type="ECO:0000256" key="4">
    <source>
        <dbReference type="ARBA" id="ARBA00022737"/>
    </source>
</evidence>
<dbReference type="STRING" id="4615.A0A199VRF8"/>
<feature type="repeat" description="WD" evidence="9">
    <location>
        <begin position="53"/>
        <end position="94"/>
    </location>
</feature>
<evidence type="ECO:0000313" key="13">
    <source>
        <dbReference type="Proteomes" id="UP000092600"/>
    </source>
</evidence>
<evidence type="ECO:0000256" key="3">
    <source>
        <dbReference type="ARBA" id="ARBA00022574"/>
    </source>
</evidence>
<evidence type="ECO:0000256" key="1">
    <source>
        <dbReference type="ARBA" id="ARBA00004123"/>
    </source>
</evidence>
<dbReference type="GO" id="GO:0033186">
    <property type="term" value="C:CAF-1 complex"/>
    <property type="evidence" value="ECO:0007669"/>
    <property type="project" value="TreeGrafter"/>
</dbReference>
<keyword evidence="8" id="KW-0539">Nucleus</keyword>
<feature type="region of interest" description="Disordered" evidence="10">
    <location>
        <begin position="263"/>
        <end position="327"/>
    </location>
</feature>
<dbReference type="InterPro" id="IPR055410">
    <property type="entry name" value="Beta-prop_CAF1B_HIR1"/>
</dbReference>
<dbReference type="PANTHER" id="PTHR15271:SF4">
    <property type="entry name" value="CHROMATIN ASSEMBLY FACTOR 1 SUBUNIT B"/>
    <property type="match status" value="1"/>
</dbReference>
<dbReference type="EMBL" id="LSRQ01001038">
    <property type="protein sequence ID" value="OAY79659.1"/>
    <property type="molecule type" value="Genomic_DNA"/>
</dbReference>
<evidence type="ECO:0000256" key="8">
    <source>
        <dbReference type="ARBA" id="ARBA00023242"/>
    </source>
</evidence>
<name>A0A199VRF8_ANACO</name>